<dbReference type="SMART" id="SM00430">
    <property type="entry name" value="HOLI"/>
    <property type="match status" value="1"/>
</dbReference>
<comment type="caution">
    <text evidence="5">The sequence shown here is derived from an EMBL/GenBank/DDBJ whole genome shotgun (WGS) entry which is preliminary data.</text>
</comment>
<feature type="domain" description="NR LBD" evidence="4">
    <location>
        <begin position="111"/>
        <end position="351"/>
    </location>
</feature>
<proteinExistence type="predicted"/>
<dbReference type="InterPro" id="IPR035500">
    <property type="entry name" value="NHR-like_dom_sf"/>
</dbReference>
<dbReference type="AlphaFoldDB" id="A0A2A2KUC9"/>
<dbReference type="SUPFAM" id="SSF48508">
    <property type="entry name" value="Nuclear receptor ligand-binding domain"/>
    <property type="match status" value="1"/>
</dbReference>
<dbReference type="PANTHER" id="PTHR46587:SF5">
    <property type="entry name" value="NUCLEAR HORMONE RECEPTOR FAMILY"/>
    <property type="match status" value="1"/>
</dbReference>
<dbReference type="Gene3D" id="1.10.565.10">
    <property type="entry name" value="Retinoid X Receptor"/>
    <property type="match status" value="1"/>
</dbReference>
<evidence type="ECO:0000259" key="4">
    <source>
        <dbReference type="PROSITE" id="PS51843"/>
    </source>
</evidence>
<keyword evidence="6" id="KW-1185">Reference proteome</keyword>
<reference evidence="5 6" key="1">
    <citation type="journal article" date="2017" name="Curr. Biol.">
        <title>Genome architecture and evolution of a unichromosomal asexual nematode.</title>
        <authorList>
            <person name="Fradin H."/>
            <person name="Zegar C."/>
            <person name="Gutwein M."/>
            <person name="Lucas J."/>
            <person name="Kovtun M."/>
            <person name="Corcoran D."/>
            <person name="Baugh L.R."/>
            <person name="Kiontke K."/>
            <person name="Gunsalus K."/>
            <person name="Fitch D.H."/>
            <person name="Piano F."/>
        </authorList>
    </citation>
    <scope>NUCLEOTIDE SEQUENCE [LARGE SCALE GENOMIC DNA]</scope>
    <source>
        <strain evidence="5">PF1309</strain>
    </source>
</reference>
<dbReference type="PANTHER" id="PTHR46587">
    <property type="entry name" value="NUCLEAR HORMONE RECEPTOR FAMILY"/>
    <property type="match status" value="1"/>
</dbReference>
<accession>A0A2A2KUC9</accession>
<evidence type="ECO:0000313" key="6">
    <source>
        <dbReference type="Proteomes" id="UP000218231"/>
    </source>
</evidence>
<evidence type="ECO:0000256" key="2">
    <source>
        <dbReference type="ARBA" id="ARBA00023163"/>
    </source>
</evidence>
<organism evidence="5 6">
    <name type="scientific">Diploscapter pachys</name>
    <dbReference type="NCBI Taxonomy" id="2018661"/>
    <lineage>
        <taxon>Eukaryota</taxon>
        <taxon>Metazoa</taxon>
        <taxon>Ecdysozoa</taxon>
        <taxon>Nematoda</taxon>
        <taxon>Chromadorea</taxon>
        <taxon>Rhabditida</taxon>
        <taxon>Rhabditina</taxon>
        <taxon>Rhabditomorpha</taxon>
        <taxon>Rhabditoidea</taxon>
        <taxon>Rhabditidae</taxon>
        <taxon>Diploscapter</taxon>
    </lineage>
</organism>
<keyword evidence="1" id="KW-0805">Transcription regulation</keyword>
<keyword evidence="3" id="KW-0675">Receptor</keyword>
<dbReference type="OrthoDB" id="5772425at2759"/>
<name>A0A2A2KUC9_9BILA</name>
<dbReference type="InterPro" id="IPR000536">
    <property type="entry name" value="Nucl_hrmn_rcpt_lig-bd"/>
</dbReference>
<keyword evidence="2" id="KW-0804">Transcription</keyword>
<gene>
    <name evidence="5" type="ORF">WR25_17419</name>
</gene>
<protein>
    <recommendedName>
        <fullName evidence="4">NR LBD domain-containing protein</fullName>
    </recommendedName>
</protein>
<evidence type="ECO:0000256" key="1">
    <source>
        <dbReference type="ARBA" id="ARBA00023015"/>
    </source>
</evidence>
<dbReference type="PROSITE" id="PS51843">
    <property type="entry name" value="NR_LBD"/>
    <property type="match status" value="1"/>
</dbReference>
<sequence length="351" mass="40798">MINIDKNLQIFLNLGLCNRINILAIQIRDIMGPRKPCKQDSVKTRTRNSPKWRKDRIKIEKMNEKSGESNEMSCPGTANEPNSFARTIVNLMDCLVRLQDRQRNEHMSSFCMDEQFSQGLDMFDDIRQRIYNAPFRRARKIDVNSMLRMGILNATEWANQFVPFRTMSHQNKKALLKEYSFSFILIDQGYLTAQRPDDDLWILQNNTFMSPDYYRGLPEEDVHLKEVPTKAKLHPLFVQDALTSVGYPMKLNQIDLFECAVIKTIILLGFKNYFDDNRFMLETLQSKVIQEAMDYCITKVGPDNAPERLGIILLQITSIRCAIKSLSNQTRVSDLFNLMTFDSLVRDILLT</sequence>
<evidence type="ECO:0000256" key="3">
    <source>
        <dbReference type="ARBA" id="ARBA00023170"/>
    </source>
</evidence>
<dbReference type="STRING" id="2018661.A0A2A2KUC9"/>
<dbReference type="Pfam" id="PF00104">
    <property type="entry name" value="Hormone_recep"/>
    <property type="match status" value="1"/>
</dbReference>
<dbReference type="EMBL" id="LIAE01007697">
    <property type="protein sequence ID" value="PAV77479.1"/>
    <property type="molecule type" value="Genomic_DNA"/>
</dbReference>
<evidence type="ECO:0000313" key="5">
    <source>
        <dbReference type="EMBL" id="PAV77479.1"/>
    </source>
</evidence>
<dbReference type="Proteomes" id="UP000218231">
    <property type="component" value="Unassembled WGS sequence"/>
</dbReference>